<keyword evidence="6" id="KW-1185">Reference proteome</keyword>
<dbReference type="PROSITE" id="PS01091">
    <property type="entry name" value="TATD_3"/>
    <property type="match status" value="1"/>
</dbReference>
<sequence>MMIDTHCHLDSQAYNADLDRVIADALHAGIKQIVIPGAFGGDLPKAREIAHRYQHIYFAAGIHPYELDSFSEDLLREFVRDEKCVAIGECGLDYFRLPESGVKSYKNRQKELFIAQIELALEYKKPLIVHVREASNDAFEILKAYPELRGVLHCFNADRILLGLQNFYYGIGGVCTFKNARRLVEVLPLVPKDRLLLETDAPYLTPHPHRGERNEPKYIPLIAEKIAEILSLSHKEIQTLSTQNAYALFTQIPPILEEAI</sequence>
<dbReference type="CDD" id="cd01310">
    <property type="entry name" value="TatD_DNAse"/>
    <property type="match status" value="1"/>
</dbReference>
<dbReference type="OrthoDB" id="9810005at2"/>
<keyword evidence="3 5" id="KW-0378">Hydrolase</keyword>
<dbReference type="GO" id="GO:0046872">
    <property type="term" value="F:metal ion binding"/>
    <property type="evidence" value="ECO:0007669"/>
    <property type="project" value="UniProtKB-KW"/>
</dbReference>
<dbReference type="SUPFAM" id="SSF51556">
    <property type="entry name" value="Metallo-dependent hydrolases"/>
    <property type="match status" value="1"/>
</dbReference>
<dbReference type="AlphaFoldDB" id="A0A3D8ITK6"/>
<dbReference type="PANTHER" id="PTHR46124">
    <property type="entry name" value="D-AMINOACYL-TRNA DEACYLASE"/>
    <property type="match status" value="1"/>
</dbReference>
<dbReference type="Pfam" id="PF01026">
    <property type="entry name" value="TatD_DNase"/>
    <property type="match status" value="1"/>
</dbReference>
<dbReference type="FunFam" id="3.20.20.140:FF:000005">
    <property type="entry name" value="TatD family hydrolase"/>
    <property type="match status" value="1"/>
</dbReference>
<proteinExistence type="inferred from homology"/>
<dbReference type="GO" id="GO:0004536">
    <property type="term" value="F:DNA nuclease activity"/>
    <property type="evidence" value="ECO:0007669"/>
    <property type="project" value="InterPro"/>
</dbReference>
<dbReference type="NCBIfam" id="TIGR00010">
    <property type="entry name" value="YchF/TatD family DNA exonuclease"/>
    <property type="match status" value="1"/>
</dbReference>
<evidence type="ECO:0000256" key="3">
    <source>
        <dbReference type="ARBA" id="ARBA00022801"/>
    </source>
</evidence>
<dbReference type="Proteomes" id="UP000256514">
    <property type="component" value="Unassembled WGS sequence"/>
</dbReference>
<feature type="binding site" evidence="4">
    <location>
        <position position="89"/>
    </location>
    <ligand>
        <name>a divalent metal cation</name>
        <dbReference type="ChEBI" id="CHEBI:60240"/>
        <label>1</label>
    </ligand>
</feature>
<dbReference type="EMBL" id="NXLT01000001">
    <property type="protein sequence ID" value="RDU68276.1"/>
    <property type="molecule type" value="Genomic_DNA"/>
</dbReference>
<comment type="similarity">
    <text evidence="1">Belongs to the metallo-dependent hydrolases superfamily. TatD-type hydrolase family.</text>
</comment>
<dbReference type="GO" id="GO:0016788">
    <property type="term" value="F:hydrolase activity, acting on ester bonds"/>
    <property type="evidence" value="ECO:0007669"/>
    <property type="project" value="InterPro"/>
</dbReference>
<feature type="binding site" evidence="4">
    <location>
        <position position="8"/>
    </location>
    <ligand>
        <name>a divalent metal cation</name>
        <dbReference type="ChEBI" id="CHEBI:60240"/>
        <label>1</label>
    </ligand>
</feature>
<evidence type="ECO:0000256" key="4">
    <source>
        <dbReference type="PIRSR" id="PIRSR005902-1"/>
    </source>
</evidence>
<dbReference type="Gene3D" id="3.20.20.140">
    <property type="entry name" value="Metal-dependent hydrolases"/>
    <property type="match status" value="1"/>
</dbReference>
<dbReference type="RefSeq" id="WP_115570238.1">
    <property type="nucleotide sequence ID" value="NZ_NXLT01000001.1"/>
</dbReference>
<dbReference type="GO" id="GO:0005829">
    <property type="term" value="C:cytosol"/>
    <property type="evidence" value="ECO:0007669"/>
    <property type="project" value="TreeGrafter"/>
</dbReference>
<evidence type="ECO:0000313" key="5">
    <source>
        <dbReference type="EMBL" id="RDU68276.1"/>
    </source>
</evidence>
<feature type="binding site" evidence="4">
    <location>
        <position position="153"/>
    </location>
    <ligand>
        <name>a divalent metal cation</name>
        <dbReference type="ChEBI" id="CHEBI:60240"/>
        <label>2</label>
    </ligand>
</feature>
<organism evidence="5 6">
    <name type="scientific">Helicobacter equorum</name>
    <dbReference type="NCBI Taxonomy" id="361872"/>
    <lineage>
        <taxon>Bacteria</taxon>
        <taxon>Pseudomonadati</taxon>
        <taxon>Campylobacterota</taxon>
        <taxon>Epsilonproteobacteria</taxon>
        <taxon>Campylobacterales</taxon>
        <taxon>Helicobacteraceae</taxon>
        <taxon>Helicobacter</taxon>
    </lineage>
</organism>
<keyword evidence="2 4" id="KW-0479">Metal-binding</keyword>
<dbReference type="InterPro" id="IPR001130">
    <property type="entry name" value="TatD-like"/>
</dbReference>
<comment type="caution">
    <text evidence="5">The sequence shown here is derived from an EMBL/GenBank/DDBJ whole genome shotgun (WGS) entry which is preliminary data.</text>
</comment>
<dbReference type="PIRSF" id="PIRSF005902">
    <property type="entry name" value="DNase_TatD"/>
    <property type="match status" value="1"/>
</dbReference>
<accession>A0A3D8ITK6</accession>
<evidence type="ECO:0000256" key="2">
    <source>
        <dbReference type="ARBA" id="ARBA00022723"/>
    </source>
</evidence>
<dbReference type="InterPro" id="IPR032466">
    <property type="entry name" value="Metal_Hydrolase"/>
</dbReference>
<dbReference type="InterPro" id="IPR018228">
    <property type="entry name" value="DNase_TatD-rel_CS"/>
</dbReference>
<dbReference type="PROSITE" id="PS01137">
    <property type="entry name" value="TATD_1"/>
    <property type="match status" value="1"/>
</dbReference>
<feature type="binding site" evidence="4">
    <location>
        <position position="6"/>
    </location>
    <ligand>
        <name>a divalent metal cation</name>
        <dbReference type="ChEBI" id="CHEBI:60240"/>
        <label>1</label>
    </ligand>
</feature>
<evidence type="ECO:0000313" key="6">
    <source>
        <dbReference type="Proteomes" id="UP000256514"/>
    </source>
</evidence>
<feature type="binding site" evidence="4">
    <location>
        <position position="200"/>
    </location>
    <ligand>
        <name>a divalent metal cation</name>
        <dbReference type="ChEBI" id="CHEBI:60240"/>
        <label>1</label>
    </ligand>
</feature>
<feature type="binding site" evidence="4">
    <location>
        <position position="130"/>
    </location>
    <ligand>
        <name>a divalent metal cation</name>
        <dbReference type="ChEBI" id="CHEBI:60240"/>
        <label>2</label>
    </ligand>
</feature>
<reference evidence="5 6" key="1">
    <citation type="submission" date="2018-04" db="EMBL/GenBank/DDBJ databases">
        <title>Novel Campyloabacter and Helicobacter Species and Strains.</title>
        <authorList>
            <person name="Mannion A.J."/>
            <person name="Shen Z."/>
            <person name="Fox J.G."/>
        </authorList>
    </citation>
    <scope>NUCLEOTIDE SEQUENCE [LARGE SCALE GENOMIC DNA]</scope>
    <source>
        <strain evidence="5 6">MIT 12-6600</strain>
    </source>
</reference>
<protein>
    <submittedName>
        <fullName evidence="5">Hydrolase TatD</fullName>
    </submittedName>
</protein>
<dbReference type="InterPro" id="IPR015991">
    <property type="entry name" value="TatD/YcfH-like"/>
</dbReference>
<dbReference type="PANTHER" id="PTHR46124:SF2">
    <property type="entry name" value="D-AMINOACYL-TRNA DEACYLASE"/>
    <property type="match status" value="1"/>
</dbReference>
<name>A0A3D8ITK6_9HELI</name>
<gene>
    <name evidence="5" type="ORF">CQA54_00190</name>
</gene>
<evidence type="ECO:0000256" key="1">
    <source>
        <dbReference type="ARBA" id="ARBA00009275"/>
    </source>
</evidence>